<gene>
    <name evidence="3" type="ORF">C5468_16945</name>
</gene>
<dbReference type="SMART" id="SM00060">
    <property type="entry name" value="FN3"/>
    <property type="match status" value="2"/>
</dbReference>
<feature type="domain" description="Fibronectin type-III" evidence="2">
    <location>
        <begin position="719"/>
        <end position="814"/>
    </location>
</feature>
<dbReference type="Pfam" id="PF13550">
    <property type="entry name" value="Phage-tail_3"/>
    <property type="match status" value="1"/>
</dbReference>
<dbReference type="InterPro" id="IPR053171">
    <property type="entry name" value="Viral_Tip_Attach_Protein"/>
</dbReference>
<dbReference type="PROSITE" id="PS50853">
    <property type="entry name" value="FN3"/>
    <property type="match status" value="1"/>
</dbReference>
<proteinExistence type="predicted"/>
<dbReference type="Pfam" id="PF24801">
    <property type="entry name" value="FNIII-A_GpJ"/>
    <property type="match status" value="1"/>
</dbReference>
<dbReference type="Proteomes" id="UP000295550">
    <property type="component" value="Unassembled WGS sequence"/>
</dbReference>
<dbReference type="Pfam" id="PF09327">
    <property type="entry name" value="Phage_Tail_Tip"/>
    <property type="match status" value="1"/>
</dbReference>
<organism evidence="3 4">
    <name type="scientific">Photorhabdus luminescens subsp. mexicana</name>
    <dbReference type="NCBI Taxonomy" id="2100167"/>
    <lineage>
        <taxon>Bacteria</taxon>
        <taxon>Pseudomonadati</taxon>
        <taxon>Pseudomonadota</taxon>
        <taxon>Gammaproteobacteria</taxon>
        <taxon>Enterobacterales</taxon>
        <taxon>Morganellaceae</taxon>
        <taxon>Photorhabdus</taxon>
    </lineage>
</organism>
<evidence type="ECO:0000256" key="1">
    <source>
        <dbReference type="SAM" id="MobiDB-lite"/>
    </source>
</evidence>
<dbReference type="InterPro" id="IPR036116">
    <property type="entry name" value="FN3_sf"/>
</dbReference>
<dbReference type="InterPro" id="IPR015406">
    <property type="entry name" value="GpJ_CSF"/>
</dbReference>
<dbReference type="InterPro" id="IPR032876">
    <property type="entry name" value="J_dom"/>
</dbReference>
<dbReference type="InterPro" id="IPR013783">
    <property type="entry name" value="Ig-like_fold"/>
</dbReference>
<dbReference type="Gene3D" id="2.60.40.10">
    <property type="entry name" value="Immunoglobulins"/>
    <property type="match status" value="2"/>
</dbReference>
<dbReference type="EMBL" id="PUJX01000018">
    <property type="protein sequence ID" value="TDB48089.1"/>
    <property type="molecule type" value="Genomic_DNA"/>
</dbReference>
<dbReference type="PANTHER" id="PTHR36251">
    <property type="entry name" value="FELS-1 PROPHAGE HOST SPECIFICITY PROTEIN-RELATED"/>
    <property type="match status" value="1"/>
</dbReference>
<accession>A0A4R4J5W3</accession>
<dbReference type="InterPro" id="IPR055385">
    <property type="entry name" value="GpJ_HDII-ins2"/>
</dbReference>
<dbReference type="SUPFAM" id="SSF49265">
    <property type="entry name" value="Fibronectin type III"/>
    <property type="match status" value="2"/>
</dbReference>
<reference evidence="3 4" key="1">
    <citation type="journal article" date="2019" name="Int. J. Syst. Evol. Microbiol.">
        <title>Photorhabdus khanii subsp. guanajuatensis subsp. nov., isolated from Heterorhabditis atacamensis, and Photorhabdus luminescens subsp. mexicana subsp. nov., isolated from Heterorhabditis mexicana entomopathogenic nematodes.</title>
        <authorList>
            <person name="Machado R.A.R."/>
            <person name="Bruno P."/>
            <person name="Arce C.C.M."/>
            <person name="Liechti N."/>
            <person name="Kohler A."/>
            <person name="Bernal J."/>
            <person name="Bruggmann R."/>
            <person name="Turlings T.C.J."/>
        </authorList>
    </citation>
    <scope>NUCLEOTIDE SEQUENCE [LARGE SCALE GENOMIC DNA]</scope>
    <source>
        <strain evidence="3 4">MEX47-22</strain>
    </source>
</reference>
<name>A0A4R4J5W3_PHOLU</name>
<evidence type="ECO:0000259" key="2">
    <source>
        <dbReference type="PROSITE" id="PS50853"/>
    </source>
</evidence>
<dbReference type="CDD" id="cd00063">
    <property type="entry name" value="FN3"/>
    <property type="match status" value="1"/>
</dbReference>
<evidence type="ECO:0000313" key="4">
    <source>
        <dbReference type="Proteomes" id="UP000295550"/>
    </source>
</evidence>
<sequence>MAYAKVIKGRKGGGGKQRTPIESPDSIQSISKAKILLALGEGEFAGGLDGTNIYLNDTPIANADGSLNASGVKWEFRPGTQSQEYIQGIPAAENEIRINTELKSDHPWIRAVSNIKLSAIRLRFGWPQLQRQKDNGDTVGYRIEYAIDLATDGGAYREVLKAAVDGKTTTLYERSYRVDLPKATTGWQIRVRRLTPNSTSNRIADKMLVQAITEVIDAKLRYPNTALLYVEFDSKQFPDIPRISCKPKGRIIRVPSNYDPITRTYSGIWDGTFKWAHSDNPAWIFYDILLSDGFGLGNRINSTQISEAELYRIAQYCDQLVPDGRGGDGKEPRFLCNVYIQSRNDAWTVLTDLSAIFRGMAYWGQNQFVALADMPRDMDYIFNQSNVIGGKFVYSAGSERVRYTNAMVSWSDPDNHYADVVEPVSDNELVRRYGVNQTEITAIGCTRQSEANRRGRWALLTNSKDSVVSFSVGLEGQIPLPGHIVGVANRNRAGRIIGGRISAVSERNITLDRVADAKEGDRLLINLPSGKSEGRTIQAVNGKIVTVTTSYSEIPIAQSGWAIDANDLFVQQFRVTGVRDKGDNTFEISAVYHDPDKYDRIDTGARIDERPISVIPPGVQAPPKNVAISSYSSKSQGLAVTTLRVTWDATENAIAYEAEWRRDNGNWISVPRTSTQGFEVPNIYAGHYQARVRAINASEISSIWANAPETVLKGKVGNPPVPLNFRTTPIIFGITIDWNFGDDTSDTQHTEIQYSKTSDGNDLMLLADVPYPQRTYTMQGLAAGVAFYFRARLVDKTGNQSPWTEFVRGESSSDASWIVDAVGDKFLTTDAGKALQSQIDDNTEAAFKNADAAFENAEAALENAAAHGADTKRWMKENGDRKAEIVEVREVQVSDQESLARYQQQVSSQFENTNSSVLDIKESVSKLNESTAKDINQVKAEVNDNTNKITLAKGLIQENKNAIANTDKALSEYQQQVSSQFKNTDSSVLDIKESVSKLNESTAKDINQVKAEVNDNTNKITLAKGLIQENKNAIANTDKTLSEYQTQTSAQFKDQKAMIETKATTVFDQKGDGSAIYTIKAGINYNGQYYGAGVVIGSEVKNGKVSTNIGFNAENFTFMNPVNGKLVPFMTAKNSQLFIRDAFIENGSITNAKIANVIQSNNYVAGSSGWKINKNGSAELNDVTVRGTVYATDGTFTGTVNATNGNFSGTVYADKIVGDVVSVTVGNVSLRDRSNIFFNKKLNERMPFERVFIYGPMNAQLYAGAFGNGGSLKVEVYVDGVFKNGETFYMEPNHQGPQCITGNLFTPPVIIPANTTPTIKVVIVTNGPGKISPTPGIGMLFRSSDKWINQ</sequence>
<dbReference type="InterPro" id="IPR003961">
    <property type="entry name" value="FN3_dom"/>
</dbReference>
<dbReference type="PANTHER" id="PTHR36251:SF2">
    <property type="entry name" value="GIFSY-2 PROPHAGE HOST SPECIFICITY PROTEIN J, PHAGE LAMBDA"/>
    <property type="match status" value="1"/>
</dbReference>
<comment type="caution">
    <text evidence="3">The sequence shown here is derived from an EMBL/GenBank/DDBJ whole genome shotgun (WGS) entry which is preliminary data.</text>
</comment>
<dbReference type="RefSeq" id="WP_132346825.1">
    <property type="nucleotide sequence ID" value="NZ_CAWOLF010000018.1"/>
</dbReference>
<protein>
    <submittedName>
        <fullName evidence="3">Host specificity protein</fullName>
    </submittedName>
</protein>
<evidence type="ECO:0000313" key="3">
    <source>
        <dbReference type="EMBL" id="TDB48089.1"/>
    </source>
</evidence>
<feature type="region of interest" description="Disordered" evidence="1">
    <location>
        <begin position="1"/>
        <end position="25"/>
    </location>
</feature>